<keyword evidence="3" id="KW-1185">Reference proteome</keyword>
<proteinExistence type="predicted"/>
<comment type="caution">
    <text evidence="2">The sequence shown here is derived from an EMBL/GenBank/DDBJ whole genome shotgun (WGS) entry which is preliminary data.</text>
</comment>
<evidence type="ECO:0000313" key="3">
    <source>
        <dbReference type="Proteomes" id="UP000245207"/>
    </source>
</evidence>
<dbReference type="AntiFam" id="ANF00011">
    <property type="entry name" value="tRNA translation"/>
</dbReference>
<dbReference type="AlphaFoldDB" id="A0A2U1QAT6"/>
<dbReference type="OrthoDB" id="1749485at2759"/>
<reference evidence="2 3" key="1">
    <citation type="journal article" date="2018" name="Mol. Plant">
        <title>The genome of Artemisia annua provides insight into the evolution of Asteraceae family and artemisinin biosynthesis.</title>
        <authorList>
            <person name="Shen Q."/>
            <person name="Zhang L."/>
            <person name="Liao Z."/>
            <person name="Wang S."/>
            <person name="Yan T."/>
            <person name="Shi P."/>
            <person name="Liu M."/>
            <person name="Fu X."/>
            <person name="Pan Q."/>
            <person name="Wang Y."/>
            <person name="Lv Z."/>
            <person name="Lu X."/>
            <person name="Zhang F."/>
            <person name="Jiang W."/>
            <person name="Ma Y."/>
            <person name="Chen M."/>
            <person name="Hao X."/>
            <person name="Li L."/>
            <person name="Tang Y."/>
            <person name="Lv G."/>
            <person name="Zhou Y."/>
            <person name="Sun X."/>
            <person name="Brodelius P.E."/>
            <person name="Rose J.K.C."/>
            <person name="Tang K."/>
        </authorList>
    </citation>
    <scope>NUCLEOTIDE SEQUENCE [LARGE SCALE GENOMIC DNA]</scope>
    <source>
        <strain evidence="3">cv. Huhao1</strain>
        <tissue evidence="2">Leaf</tissue>
    </source>
</reference>
<sequence>MAGGFPSFAVSGEGDKGEGPNMFYPQPPSVISNLNSLFLFTSTMRATTSSPLLNLGGLALRASRRLFFIERESGGGTEDWSAPQSLAFRFPPPMRGAHSLPLNDEAGSGRRDLNPQPQPWQGYALPIKLFPPATVVAKHY</sequence>
<evidence type="ECO:0000313" key="2">
    <source>
        <dbReference type="EMBL" id="PWA95120.1"/>
    </source>
</evidence>
<evidence type="ECO:0000256" key="1">
    <source>
        <dbReference type="SAM" id="MobiDB-lite"/>
    </source>
</evidence>
<gene>
    <name evidence="2" type="ORF">CTI12_AA053040</name>
</gene>
<accession>A0A2U1QAT6</accession>
<dbReference type="Proteomes" id="UP000245207">
    <property type="component" value="Unassembled WGS sequence"/>
</dbReference>
<organism evidence="2 3">
    <name type="scientific">Artemisia annua</name>
    <name type="common">Sweet wormwood</name>
    <dbReference type="NCBI Taxonomy" id="35608"/>
    <lineage>
        <taxon>Eukaryota</taxon>
        <taxon>Viridiplantae</taxon>
        <taxon>Streptophyta</taxon>
        <taxon>Embryophyta</taxon>
        <taxon>Tracheophyta</taxon>
        <taxon>Spermatophyta</taxon>
        <taxon>Magnoliopsida</taxon>
        <taxon>eudicotyledons</taxon>
        <taxon>Gunneridae</taxon>
        <taxon>Pentapetalae</taxon>
        <taxon>asterids</taxon>
        <taxon>campanulids</taxon>
        <taxon>Asterales</taxon>
        <taxon>Asteraceae</taxon>
        <taxon>Asteroideae</taxon>
        <taxon>Anthemideae</taxon>
        <taxon>Artemisiinae</taxon>
        <taxon>Artemisia</taxon>
    </lineage>
</organism>
<dbReference type="EMBL" id="PKPP01000263">
    <property type="protein sequence ID" value="PWA95120.1"/>
    <property type="molecule type" value="Genomic_DNA"/>
</dbReference>
<protein>
    <submittedName>
        <fullName evidence="2">Uncharacterized protein</fullName>
    </submittedName>
</protein>
<name>A0A2U1QAT6_ARTAN</name>
<feature type="region of interest" description="Disordered" evidence="1">
    <location>
        <begin position="97"/>
        <end position="117"/>
    </location>
</feature>